<feature type="chain" id="PRO_5030709087" evidence="1">
    <location>
        <begin position="23"/>
        <end position="40"/>
    </location>
</feature>
<dbReference type="EMBL" id="JACHGW010000008">
    <property type="protein sequence ID" value="MBB6053729.1"/>
    <property type="molecule type" value="Genomic_DNA"/>
</dbReference>
<evidence type="ECO:0000313" key="3">
    <source>
        <dbReference type="Proteomes" id="UP000520814"/>
    </source>
</evidence>
<name>A0A7W9SXL3_ARMRO</name>
<dbReference type="Proteomes" id="UP000520814">
    <property type="component" value="Unassembled WGS sequence"/>
</dbReference>
<sequence length="40" mass="4199">MNRIPTSLLLSVLALGIAPAWAQEAGGQSVKEKLRATLPP</sequence>
<dbReference type="RefSeq" id="WP_281380369.1">
    <property type="nucleotide sequence ID" value="NZ_JACHGW010000008.1"/>
</dbReference>
<comment type="caution">
    <text evidence="2">The sequence shown here is derived from an EMBL/GenBank/DDBJ whole genome shotgun (WGS) entry which is preliminary data.</text>
</comment>
<evidence type="ECO:0000256" key="1">
    <source>
        <dbReference type="SAM" id="SignalP"/>
    </source>
</evidence>
<reference evidence="2 3" key="1">
    <citation type="submission" date="2020-08" db="EMBL/GenBank/DDBJ databases">
        <title>Genomic Encyclopedia of Type Strains, Phase IV (KMG-IV): sequencing the most valuable type-strain genomes for metagenomic binning, comparative biology and taxonomic classification.</title>
        <authorList>
            <person name="Goeker M."/>
        </authorList>
    </citation>
    <scope>NUCLEOTIDE SEQUENCE [LARGE SCALE GENOMIC DNA]</scope>
    <source>
        <strain evidence="2 3">DSM 23562</strain>
    </source>
</reference>
<evidence type="ECO:0000313" key="2">
    <source>
        <dbReference type="EMBL" id="MBB6053729.1"/>
    </source>
</evidence>
<gene>
    <name evidence="2" type="ORF">HNQ39_005571</name>
</gene>
<organism evidence="2 3">
    <name type="scientific">Armatimonas rosea</name>
    <dbReference type="NCBI Taxonomy" id="685828"/>
    <lineage>
        <taxon>Bacteria</taxon>
        <taxon>Bacillati</taxon>
        <taxon>Armatimonadota</taxon>
        <taxon>Armatimonadia</taxon>
        <taxon>Armatimonadales</taxon>
        <taxon>Armatimonadaceae</taxon>
        <taxon>Armatimonas</taxon>
    </lineage>
</organism>
<keyword evidence="1" id="KW-0732">Signal</keyword>
<accession>A0A7W9SXL3</accession>
<protein>
    <submittedName>
        <fullName evidence="2">Uncharacterized protein</fullName>
    </submittedName>
</protein>
<feature type="signal peptide" evidence="1">
    <location>
        <begin position="1"/>
        <end position="22"/>
    </location>
</feature>
<proteinExistence type="predicted"/>
<keyword evidence="3" id="KW-1185">Reference proteome</keyword>
<dbReference type="AlphaFoldDB" id="A0A7W9SXL3"/>